<organism evidence="13 14">
    <name type="scientific">Gramella jeungdoensis</name>
    <dbReference type="NCBI Taxonomy" id="708091"/>
    <lineage>
        <taxon>Bacteria</taxon>
        <taxon>Pseudomonadati</taxon>
        <taxon>Bacteroidota</taxon>
        <taxon>Flavobacteriia</taxon>
        <taxon>Flavobacteriales</taxon>
        <taxon>Flavobacteriaceae</taxon>
        <taxon>Christiangramia</taxon>
    </lineage>
</organism>
<feature type="signal peptide" evidence="10">
    <location>
        <begin position="1"/>
        <end position="21"/>
    </location>
</feature>
<dbReference type="InterPro" id="IPR000531">
    <property type="entry name" value="Beta-barrel_TonB"/>
</dbReference>
<evidence type="ECO:0000313" key="13">
    <source>
        <dbReference type="EMBL" id="TEW72199.1"/>
    </source>
</evidence>
<keyword evidence="10" id="KW-0732">Signal</keyword>
<dbReference type="FunFam" id="2.170.130.10:FF:000008">
    <property type="entry name" value="SusC/RagA family TonB-linked outer membrane protein"/>
    <property type="match status" value="1"/>
</dbReference>
<dbReference type="GO" id="GO:0009279">
    <property type="term" value="C:cell outer membrane"/>
    <property type="evidence" value="ECO:0007669"/>
    <property type="project" value="UniProtKB-SubCell"/>
</dbReference>
<evidence type="ECO:0000313" key="14">
    <source>
        <dbReference type="Proteomes" id="UP000298517"/>
    </source>
</evidence>
<dbReference type="AlphaFoldDB" id="A0A4Y8AP55"/>
<reference evidence="13 14" key="1">
    <citation type="journal article" date="2011" name="J. Microbiol.">
        <title>Gramella jeungdoensis sp. nov., isolated from a solar saltern in Korea.</title>
        <authorList>
            <person name="Joung Y."/>
            <person name="Kim H."/>
            <person name="Jang T."/>
            <person name="Ahn T.S."/>
            <person name="Joh K."/>
        </authorList>
    </citation>
    <scope>NUCLEOTIDE SEQUENCE [LARGE SCALE GENOMIC DNA]</scope>
    <source>
        <strain evidence="13 14">KCTC 23123</strain>
    </source>
</reference>
<dbReference type="InterPro" id="IPR036942">
    <property type="entry name" value="Beta-barrel_TonB_sf"/>
</dbReference>
<dbReference type="InterPro" id="IPR039426">
    <property type="entry name" value="TonB-dep_rcpt-like"/>
</dbReference>
<dbReference type="Gene3D" id="2.40.170.20">
    <property type="entry name" value="TonB-dependent receptor, beta-barrel domain"/>
    <property type="match status" value="1"/>
</dbReference>
<keyword evidence="14" id="KW-1185">Reference proteome</keyword>
<keyword evidence="7 8" id="KW-0998">Cell outer membrane</keyword>
<keyword evidence="5 9" id="KW-0798">TonB box</keyword>
<evidence type="ECO:0000256" key="10">
    <source>
        <dbReference type="SAM" id="SignalP"/>
    </source>
</evidence>
<comment type="subcellular location">
    <subcellularLocation>
        <location evidence="1 8">Cell outer membrane</location>
        <topology evidence="1 8">Multi-pass membrane protein</topology>
    </subcellularLocation>
</comment>
<dbReference type="Pfam" id="PF00593">
    <property type="entry name" value="TonB_dep_Rec_b-barrel"/>
    <property type="match status" value="1"/>
</dbReference>
<comment type="caution">
    <text evidence="13">The sequence shown here is derived from an EMBL/GenBank/DDBJ whole genome shotgun (WGS) entry which is preliminary data.</text>
</comment>
<dbReference type="Pfam" id="PF07715">
    <property type="entry name" value="Plug"/>
    <property type="match status" value="1"/>
</dbReference>
<dbReference type="NCBIfam" id="TIGR04056">
    <property type="entry name" value="OMP_RagA_SusC"/>
    <property type="match status" value="1"/>
</dbReference>
<dbReference type="OrthoDB" id="9768177at2"/>
<feature type="chain" id="PRO_5021483493" evidence="10">
    <location>
        <begin position="22"/>
        <end position="985"/>
    </location>
</feature>
<evidence type="ECO:0000256" key="2">
    <source>
        <dbReference type="ARBA" id="ARBA00022448"/>
    </source>
</evidence>
<protein>
    <submittedName>
        <fullName evidence="13">TonB-dependent receptor</fullName>
    </submittedName>
</protein>
<dbReference type="InterPro" id="IPR037066">
    <property type="entry name" value="Plug_dom_sf"/>
</dbReference>
<keyword evidence="6 8" id="KW-0472">Membrane</keyword>
<comment type="similarity">
    <text evidence="8 9">Belongs to the TonB-dependent receptor family.</text>
</comment>
<gene>
    <name evidence="13" type="ORF">E2488_15155</name>
</gene>
<dbReference type="Gene3D" id="2.60.40.1120">
    <property type="entry name" value="Carboxypeptidase-like, regulatory domain"/>
    <property type="match status" value="1"/>
</dbReference>
<evidence type="ECO:0000256" key="7">
    <source>
        <dbReference type="ARBA" id="ARBA00023237"/>
    </source>
</evidence>
<dbReference type="InterPro" id="IPR012910">
    <property type="entry name" value="Plug_dom"/>
</dbReference>
<dbReference type="EMBL" id="SNQI01000006">
    <property type="protein sequence ID" value="TEW72199.1"/>
    <property type="molecule type" value="Genomic_DNA"/>
</dbReference>
<dbReference type="Gene3D" id="2.170.130.10">
    <property type="entry name" value="TonB-dependent receptor, plug domain"/>
    <property type="match status" value="1"/>
</dbReference>
<dbReference type="SUPFAM" id="SSF56935">
    <property type="entry name" value="Porins"/>
    <property type="match status" value="1"/>
</dbReference>
<keyword evidence="3 8" id="KW-1134">Transmembrane beta strand</keyword>
<feature type="domain" description="TonB-dependent receptor plug" evidence="12">
    <location>
        <begin position="115"/>
        <end position="230"/>
    </location>
</feature>
<dbReference type="NCBIfam" id="TIGR04057">
    <property type="entry name" value="SusC_RagA_signa"/>
    <property type="match status" value="1"/>
</dbReference>
<evidence type="ECO:0000259" key="12">
    <source>
        <dbReference type="Pfam" id="PF07715"/>
    </source>
</evidence>
<accession>A0A4Y8AP55</accession>
<evidence type="ECO:0000256" key="8">
    <source>
        <dbReference type="PROSITE-ProRule" id="PRU01360"/>
    </source>
</evidence>
<evidence type="ECO:0000256" key="9">
    <source>
        <dbReference type="RuleBase" id="RU003357"/>
    </source>
</evidence>
<keyword evidence="2 8" id="KW-0813">Transport</keyword>
<dbReference type="SUPFAM" id="SSF49464">
    <property type="entry name" value="Carboxypeptidase regulatory domain-like"/>
    <property type="match status" value="1"/>
</dbReference>
<evidence type="ECO:0000259" key="11">
    <source>
        <dbReference type="Pfam" id="PF00593"/>
    </source>
</evidence>
<dbReference type="InterPro" id="IPR023997">
    <property type="entry name" value="TonB-dep_OMP_SusC/RagA_CS"/>
</dbReference>
<dbReference type="PROSITE" id="PS52016">
    <property type="entry name" value="TONB_DEPENDENT_REC_3"/>
    <property type="match status" value="1"/>
</dbReference>
<keyword evidence="13" id="KW-0675">Receptor</keyword>
<name>A0A4Y8AP55_9FLAO</name>
<evidence type="ECO:0000256" key="6">
    <source>
        <dbReference type="ARBA" id="ARBA00023136"/>
    </source>
</evidence>
<dbReference type="InterPro" id="IPR008969">
    <property type="entry name" value="CarboxyPept-like_regulatory"/>
</dbReference>
<dbReference type="Pfam" id="PF13715">
    <property type="entry name" value="CarbopepD_reg_2"/>
    <property type="match status" value="1"/>
</dbReference>
<proteinExistence type="inferred from homology"/>
<evidence type="ECO:0000256" key="4">
    <source>
        <dbReference type="ARBA" id="ARBA00022692"/>
    </source>
</evidence>
<dbReference type="RefSeq" id="WP_134249223.1">
    <property type="nucleotide sequence ID" value="NZ_SNQI01000006.1"/>
</dbReference>
<dbReference type="InterPro" id="IPR023996">
    <property type="entry name" value="TonB-dep_OMP_SusC/RagA"/>
</dbReference>
<evidence type="ECO:0000256" key="1">
    <source>
        <dbReference type="ARBA" id="ARBA00004571"/>
    </source>
</evidence>
<feature type="domain" description="TonB-dependent receptor-like beta-barrel" evidence="11">
    <location>
        <begin position="391"/>
        <end position="862"/>
    </location>
</feature>
<keyword evidence="4 8" id="KW-0812">Transmembrane</keyword>
<evidence type="ECO:0000256" key="5">
    <source>
        <dbReference type="ARBA" id="ARBA00023077"/>
    </source>
</evidence>
<evidence type="ECO:0000256" key="3">
    <source>
        <dbReference type="ARBA" id="ARBA00022452"/>
    </source>
</evidence>
<dbReference type="Proteomes" id="UP000298517">
    <property type="component" value="Unassembled WGS sequence"/>
</dbReference>
<sequence>MKNFKFFLFSVILLFPALMFAQQTIKGNVSEATSNSPLPGVGIIIKGTIKGAATDFDGNYVIENVKPGDVLVFSYIGFNTQEITVGSNSTINVAMVESAESLDEVVIIGYGVTTVKDATGSVTSVKAKDLNKGAIVSPDQMLTGKVAGVQITSDGGAPGGGSQIRIRGGSSLNASNDPLFIIDGVPVDKDGIAGIRNPLNTINPNDIESYTILKDASATAIYGSRASNGVIIITTKKGSSGELQGSYSANFSVNRNSDTVDALSADQFRAYVNENGLPSDIALLGNANTNWQDEIFKTGYGTSHNLSLNGSSGAFKFRTSFGYTNQSGTLKTSNLERGTFSVSIGTALLEDHLKIDFNNKLSLINNRFGDTGAIGSAISFDPTQPVYSDSPNYGGYFEWLQANGNPISVGAPRNPLALLEQRNNNSHATRNIGNIQFDYKMHFLPELRANLNLGYDISSSDGDNSIFDSATSSNLELATLGNISHFEQDKKNILSDFYLNYAKDLDAINSSLDFMVGYSYQNFKNEGFDRNNIQDRALTEVLDYYNELNLQSFFGRLKYSFVDKYLLTLTYRRDGSSRFSKSNRWGNFPSAAFAWKIYEEPFIKNVDAITNLKLRLSWGITGQQDIGDYYPAIATYLASTNTAQYQFGSSYLTTFRAQPFNSTLKWEETETYNAGIDFGLFDNVLSGAVDAYFRKTKDLLNFIPFPGGSSLSNAGNANIGKMENKGIEVTLSTRAIRSDDLNLDFDFNFTYADTEITQLTTNDGPDYEGVPVGGFDGGVGNYIQRHTVGYSPYAFFVFQQVYDANGKPIEGVYVDRNNDGSISNADRYRFEKPTADFTAGFTTNLTYKDWNFNMAWRGNVGNYVYNNVDSAKGFRDQLLNPSFPNVIENGVSNILDSDFINGGTNRYLSDYYVQEASFIKLDNVSIGYDFGSVFGETSNLSVSGTAQNLITITDYEGLDPEVGSGIDFNIYPRPRIYMVGVNLNF</sequence>